<feature type="transmembrane region" description="Helical" evidence="6">
    <location>
        <begin position="312"/>
        <end position="336"/>
    </location>
</feature>
<feature type="transmembrane region" description="Helical" evidence="6">
    <location>
        <begin position="150"/>
        <end position="169"/>
    </location>
</feature>
<dbReference type="InterPro" id="IPR001851">
    <property type="entry name" value="ABC_transp_permease"/>
</dbReference>
<dbReference type="Pfam" id="PF02653">
    <property type="entry name" value="BPD_transp_2"/>
    <property type="match status" value="1"/>
</dbReference>
<dbReference type="InterPro" id="IPR043428">
    <property type="entry name" value="LivM-like"/>
</dbReference>
<dbReference type="CDD" id="cd06581">
    <property type="entry name" value="TM_PBP1_LivM_like"/>
    <property type="match status" value="1"/>
</dbReference>
<dbReference type="AlphaFoldDB" id="A0A0Q0GHV0"/>
<organism evidence="7 8">
    <name type="scientific">Pseudomonas syringae pv. viburni</name>
    <dbReference type="NCBI Taxonomy" id="251703"/>
    <lineage>
        <taxon>Bacteria</taxon>
        <taxon>Pseudomonadati</taxon>
        <taxon>Pseudomonadota</taxon>
        <taxon>Gammaproteobacteria</taxon>
        <taxon>Pseudomonadales</taxon>
        <taxon>Pseudomonadaceae</taxon>
        <taxon>Pseudomonas</taxon>
    </lineage>
</organism>
<gene>
    <name evidence="7" type="ORF">ALO40_00345</name>
</gene>
<keyword evidence="3 6" id="KW-0812">Transmembrane</keyword>
<evidence type="ECO:0000256" key="6">
    <source>
        <dbReference type="SAM" id="Phobius"/>
    </source>
</evidence>
<comment type="caution">
    <text evidence="7">The sequence shown here is derived from an EMBL/GenBank/DDBJ whole genome shotgun (WGS) entry which is preliminary data.</text>
</comment>
<protein>
    <submittedName>
        <fullName evidence="7">Branched-chain amino acid ABC transporter permease</fullName>
    </submittedName>
</protein>
<dbReference type="RefSeq" id="WP_044421277.1">
    <property type="nucleotide sequence ID" value="NZ_JYHK01000017.1"/>
</dbReference>
<evidence type="ECO:0000256" key="4">
    <source>
        <dbReference type="ARBA" id="ARBA00022989"/>
    </source>
</evidence>
<accession>A0A0Q0GHV0</accession>
<name>A0A0Q0GHV0_9PSED</name>
<keyword evidence="2" id="KW-1003">Cell membrane</keyword>
<comment type="subcellular location">
    <subcellularLocation>
        <location evidence="1">Cell inner membrane</location>
        <topology evidence="1">Multi-pass membrane protein</topology>
    </subcellularLocation>
</comment>
<sequence length="382" mass="41443">MNNMTKKPLAATPIKAARAGWLSAGWLPLIERYSLIWLSLLLLVVLPLILGDFRLGLAGKYLSLAFCAVGMVMIWGYGGILSLGQGIFFGLGSYMMAMYLKLEATATATDEAASALAAFYGSALPDFMIWNSVEALPWWWKPFESATFTLAAILILPALLAFLFSYAYFKKRVGGVYFSIITLSLASIMSIMIIGQQGYTGGVNGLTDFKTVFGLSLQTQQTPWILYLITTLLLLASVAMCGFILRSRLGKVIVAIRDREDRVRFSGYNTALFKAFIFAVAALISALGGVMFTLQVGLASPSLVGIIPSTEIVIYAALGGRLSLVGAVYGTLLIGAAKTYLSENFVSFWQYFIGFLFMGVVLFLPTGLAGLLQRLSNKEVQS</sequence>
<feature type="transmembrane region" description="Helical" evidence="6">
    <location>
        <begin position="348"/>
        <end position="372"/>
    </location>
</feature>
<dbReference type="NCBIfam" id="TIGR03408">
    <property type="entry name" value="urea_trans_UrtC"/>
    <property type="match status" value="1"/>
</dbReference>
<dbReference type="GO" id="GO:0015658">
    <property type="term" value="F:branched-chain amino acid transmembrane transporter activity"/>
    <property type="evidence" value="ECO:0007669"/>
    <property type="project" value="InterPro"/>
</dbReference>
<evidence type="ECO:0000256" key="5">
    <source>
        <dbReference type="ARBA" id="ARBA00023136"/>
    </source>
</evidence>
<evidence type="ECO:0000313" key="7">
    <source>
        <dbReference type="EMBL" id="KPZ13214.1"/>
    </source>
</evidence>
<evidence type="ECO:0000256" key="2">
    <source>
        <dbReference type="ARBA" id="ARBA00022475"/>
    </source>
</evidence>
<reference evidence="7 8" key="1">
    <citation type="submission" date="2015-09" db="EMBL/GenBank/DDBJ databases">
        <title>Genome announcement of multiple Pseudomonas syringae strains.</title>
        <authorList>
            <person name="Thakur S."/>
            <person name="Wang P.W."/>
            <person name="Gong Y."/>
            <person name="Weir B.S."/>
            <person name="Guttman D.S."/>
        </authorList>
    </citation>
    <scope>NUCLEOTIDE SEQUENCE [LARGE SCALE GENOMIC DNA]</scope>
    <source>
        <strain evidence="7 8">ICMP3963</strain>
    </source>
</reference>
<keyword evidence="5 6" id="KW-0472">Membrane</keyword>
<evidence type="ECO:0000256" key="1">
    <source>
        <dbReference type="ARBA" id="ARBA00004429"/>
    </source>
</evidence>
<evidence type="ECO:0000256" key="3">
    <source>
        <dbReference type="ARBA" id="ARBA00022692"/>
    </source>
</evidence>
<dbReference type="GO" id="GO:0005886">
    <property type="term" value="C:plasma membrane"/>
    <property type="evidence" value="ECO:0007669"/>
    <property type="project" value="UniProtKB-SubCell"/>
</dbReference>
<feature type="transmembrane region" description="Helical" evidence="6">
    <location>
        <begin position="224"/>
        <end position="245"/>
    </location>
</feature>
<dbReference type="PATRIC" id="fig|251703.9.peg.507"/>
<feature type="transmembrane region" description="Helical" evidence="6">
    <location>
        <begin position="112"/>
        <end position="130"/>
    </location>
</feature>
<proteinExistence type="predicted"/>
<feature type="transmembrane region" description="Helical" evidence="6">
    <location>
        <begin position="266"/>
        <end position="292"/>
    </location>
</feature>
<dbReference type="EMBL" id="LJRR01000300">
    <property type="protein sequence ID" value="KPZ13214.1"/>
    <property type="molecule type" value="Genomic_DNA"/>
</dbReference>
<dbReference type="PANTHER" id="PTHR30482:SF4">
    <property type="entry name" value="SLR1201 PROTEIN"/>
    <property type="match status" value="1"/>
</dbReference>
<evidence type="ECO:0000313" key="8">
    <source>
        <dbReference type="Proteomes" id="UP000050317"/>
    </source>
</evidence>
<dbReference type="Proteomes" id="UP000050317">
    <property type="component" value="Unassembled WGS sequence"/>
</dbReference>
<dbReference type="PANTHER" id="PTHR30482">
    <property type="entry name" value="HIGH-AFFINITY BRANCHED-CHAIN AMINO ACID TRANSPORT SYSTEM PERMEASE"/>
    <property type="match status" value="1"/>
</dbReference>
<keyword evidence="4 6" id="KW-1133">Transmembrane helix</keyword>
<feature type="transmembrane region" description="Helical" evidence="6">
    <location>
        <begin position="33"/>
        <end position="50"/>
    </location>
</feature>
<dbReference type="InterPro" id="IPR017778">
    <property type="entry name" value="ABC_transptr_urea_perm_UrtC"/>
</dbReference>
<feature type="transmembrane region" description="Helical" evidence="6">
    <location>
        <begin position="176"/>
        <end position="195"/>
    </location>
</feature>